<evidence type="ECO:0000313" key="2">
    <source>
        <dbReference type="EMBL" id="OQR94230.1"/>
    </source>
</evidence>
<feature type="domain" description="TRAPPC10/Trs130 N-terminal" evidence="1">
    <location>
        <begin position="1"/>
        <end position="113"/>
    </location>
</feature>
<dbReference type="InterPro" id="IPR056913">
    <property type="entry name" value="TRAPPC10/Trs130_N"/>
</dbReference>
<dbReference type="GO" id="GO:0006891">
    <property type="term" value="P:intra-Golgi vesicle-mediated transport"/>
    <property type="evidence" value="ECO:0007669"/>
    <property type="project" value="TreeGrafter"/>
</dbReference>
<reference evidence="2 3" key="1">
    <citation type="journal article" date="2014" name="Genome Biol. Evol.">
        <title>The secreted proteins of Achlya hypogyna and Thraustotheca clavata identify the ancestral oomycete secretome and reveal gene acquisitions by horizontal gene transfer.</title>
        <authorList>
            <person name="Misner I."/>
            <person name="Blouin N."/>
            <person name="Leonard G."/>
            <person name="Richards T.A."/>
            <person name="Lane C.E."/>
        </authorList>
    </citation>
    <scope>NUCLEOTIDE SEQUENCE [LARGE SCALE GENOMIC DNA]</scope>
    <source>
        <strain evidence="2 3">ATCC 34112</strain>
    </source>
</reference>
<name>A0A1V9Z8R7_9STRA</name>
<gene>
    <name evidence="2" type="ORF">THRCLA_08216</name>
</gene>
<dbReference type="AlphaFoldDB" id="A0A1V9Z8R7"/>
<sequence length="826" mass="93497">RALTGWDFSSFLQIKESLALLYIQASLHDEALRHYDELEATFTTISDAQQDALQELPELDAMDSIFSTTPFDINMTTIRMNIAVNAASPLYIRLYLFCRQVAILHTMHKHESVAKRSLVFLPQFMQLLQQLEIPPALPLQWAIGAALAVFVSCEDELQQFKSTNPTPEPGSLSLVLADLLYLARRVWRKLPPIATRNPSKHWYFACLELESLHEITYWASVNYANAGRHRMAAYLGSQCAQYSKTPSNLLLKQVEQVELDQWWDLFEVATLALYQAYIADGQFDNAANLCLHWLQLEPLMLRISPKNLNIHQLWIDSLKQCSTLDSHWNSNVIEVLSTSKVTMPNVFLRIKNCLLGSLHLDRLQLSFKRLDGVADLATISQDNGKTLHPSDITPALVVVQREDIHLAGSTLSDIPFTIQPNLFTPGDYYCQSLLCQMANQSFHIDLHDEKMMQFHEIPQYQSTLTMNLMPSLKIFPARTKTCWTIHIDPSEDIVLDGKLTLETSNALEFVASNTLLLQGGVSKVLTCQTFEPRKLIVELPRLSEPVDVMVHISTNDPGSAIVESTLSYSYTRSSEEFVYPSTKQVSQTLHVGSMLLFNEDEIICKSIEDKLFIQVPLRCNALLPITLEPSSSELWFDSINLFQAQHSSVQVLFNPMSAIESTNLQINGAFNASFSLCIKWASISTAHQLTYRVFYSMNDSSQESMDVPISINAPILPTLPQWTLQLKSLTNQIVYLGSTVRFQLELIPTQNNEEAPIWITLHPKCTSDWISHGKASYLLSSPYNTTIVLLPLRYGVCKYPHFDIRMGHKDGQTIHISESSHQLIVM</sequence>
<dbReference type="GO" id="GO:0034498">
    <property type="term" value="P:early endosome to Golgi transport"/>
    <property type="evidence" value="ECO:0007669"/>
    <property type="project" value="TreeGrafter"/>
</dbReference>
<dbReference type="EMBL" id="JNBS01002196">
    <property type="protein sequence ID" value="OQR94230.1"/>
    <property type="molecule type" value="Genomic_DNA"/>
</dbReference>
<dbReference type="Proteomes" id="UP000243217">
    <property type="component" value="Unassembled WGS sequence"/>
</dbReference>
<organism evidence="2 3">
    <name type="scientific">Thraustotheca clavata</name>
    <dbReference type="NCBI Taxonomy" id="74557"/>
    <lineage>
        <taxon>Eukaryota</taxon>
        <taxon>Sar</taxon>
        <taxon>Stramenopiles</taxon>
        <taxon>Oomycota</taxon>
        <taxon>Saprolegniomycetes</taxon>
        <taxon>Saprolegniales</taxon>
        <taxon>Achlyaceae</taxon>
        <taxon>Thraustotheca</taxon>
    </lineage>
</organism>
<evidence type="ECO:0000313" key="3">
    <source>
        <dbReference type="Proteomes" id="UP000243217"/>
    </source>
</evidence>
<dbReference type="GO" id="GO:1990071">
    <property type="term" value="C:TRAPPII protein complex"/>
    <property type="evidence" value="ECO:0007669"/>
    <property type="project" value="InterPro"/>
</dbReference>
<dbReference type="PANTHER" id="PTHR13251">
    <property type="entry name" value="EPILEPSY HOLOPROSENCEPHALY CANDIDATE 1/TMEM1"/>
    <property type="match status" value="1"/>
</dbReference>
<dbReference type="InterPro" id="IPR045126">
    <property type="entry name" value="TRAPPC10/Trs130"/>
</dbReference>
<dbReference type="STRING" id="74557.A0A1V9Z8R7"/>
<protein>
    <submittedName>
        <fullName evidence="2">Trafficking protein particle complex subunit 10</fullName>
    </submittedName>
</protein>
<dbReference type="GO" id="GO:0005829">
    <property type="term" value="C:cytosol"/>
    <property type="evidence" value="ECO:0007669"/>
    <property type="project" value="GOC"/>
</dbReference>
<evidence type="ECO:0000259" key="1">
    <source>
        <dbReference type="Pfam" id="PF23036"/>
    </source>
</evidence>
<dbReference type="OrthoDB" id="10256906at2759"/>
<comment type="caution">
    <text evidence="2">The sequence shown here is derived from an EMBL/GenBank/DDBJ whole genome shotgun (WGS) entry which is preliminary data.</text>
</comment>
<dbReference type="PANTHER" id="PTHR13251:SF3">
    <property type="entry name" value="TRAFFICKING PROTEIN PARTICLE COMPLEX SUBUNIT 10"/>
    <property type="match status" value="1"/>
</dbReference>
<keyword evidence="3" id="KW-1185">Reference proteome</keyword>
<dbReference type="Pfam" id="PF23036">
    <property type="entry name" value="TRAPPC10_1st"/>
    <property type="match status" value="1"/>
</dbReference>
<accession>A0A1V9Z8R7</accession>
<proteinExistence type="predicted"/>
<feature type="non-terminal residue" evidence="2">
    <location>
        <position position="1"/>
    </location>
</feature>